<reference evidence="1 2" key="1">
    <citation type="submission" date="2021-04" db="EMBL/GenBank/DDBJ databases">
        <title>novel species isolated from subtropical streams in China.</title>
        <authorList>
            <person name="Lu H."/>
        </authorList>
    </citation>
    <scope>NUCLEOTIDE SEQUENCE [LARGE SCALE GENOMIC DNA]</scope>
    <source>
        <strain evidence="1 2">BYS107W</strain>
    </source>
</reference>
<dbReference type="Proteomes" id="UP000680158">
    <property type="component" value="Unassembled WGS sequence"/>
</dbReference>
<gene>
    <name evidence="1" type="ORF">KDM92_03545</name>
</gene>
<dbReference type="Pfam" id="PF06841">
    <property type="entry name" value="Phage_T4_gp19"/>
    <property type="match status" value="1"/>
</dbReference>
<evidence type="ECO:0000313" key="1">
    <source>
        <dbReference type="EMBL" id="MBR7745640.1"/>
    </source>
</evidence>
<evidence type="ECO:0000313" key="2">
    <source>
        <dbReference type="Proteomes" id="UP000680158"/>
    </source>
</evidence>
<dbReference type="AlphaFoldDB" id="A0A941I270"/>
<dbReference type="InterPro" id="IPR010667">
    <property type="entry name" value="Phage_T4_Gp19"/>
</dbReference>
<dbReference type="GO" id="GO:0005198">
    <property type="term" value="F:structural molecule activity"/>
    <property type="evidence" value="ECO:0007669"/>
    <property type="project" value="InterPro"/>
</dbReference>
<sequence>MADDGSKQSANVWPLPKFYFRVKWDSNEMSFQEVSGLDVQSEEIKYRHGNSPVFSVIKMPGMKKYGNITMKKGVFKGDNKFWDWLNQIKLNTIKRVPVTISLLDEEGNDTMVWTLTNAWPTKISSTDLKSEGNEVAIESIEIVHEGLTIANK</sequence>
<name>A0A941I270_9BURK</name>
<dbReference type="PANTHER" id="PTHR38009:SF1">
    <property type="entry name" value="CONSERVED HYPOTHETICAL PHAGE TAIL PROTEIN"/>
    <property type="match status" value="1"/>
</dbReference>
<dbReference type="PANTHER" id="PTHR38009">
    <property type="entry name" value="CONSERVED HYPOTHETICAL PHAGE TAIL PROTEIN"/>
    <property type="match status" value="1"/>
</dbReference>
<dbReference type="InterPro" id="IPR011747">
    <property type="entry name" value="CHP02241"/>
</dbReference>
<comment type="caution">
    <text evidence="1">The sequence shown here is derived from an EMBL/GenBank/DDBJ whole genome shotgun (WGS) entry which is preliminary data.</text>
</comment>
<proteinExistence type="predicted"/>
<dbReference type="RefSeq" id="WP_189345574.1">
    <property type="nucleotide sequence ID" value="NZ_JAGSPM010000002.1"/>
</dbReference>
<accession>A0A941I270</accession>
<keyword evidence="2" id="KW-1185">Reference proteome</keyword>
<dbReference type="EMBL" id="JAGSPM010000002">
    <property type="protein sequence ID" value="MBR7745640.1"/>
    <property type="molecule type" value="Genomic_DNA"/>
</dbReference>
<protein>
    <submittedName>
        <fullName evidence="1">Phage tail protein</fullName>
    </submittedName>
</protein>
<dbReference type="NCBIfam" id="TIGR02241">
    <property type="entry name" value="conserved hypothetical phage tail region protein"/>
    <property type="match status" value="1"/>
</dbReference>
<organism evidence="1 2">
    <name type="scientific">Undibacterium baiyunense</name>
    <dbReference type="NCBI Taxonomy" id="2828731"/>
    <lineage>
        <taxon>Bacteria</taxon>
        <taxon>Pseudomonadati</taxon>
        <taxon>Pseudomonadota</taxon>
        <taxon>Betaproteobacteria</taxon>
        <taxon>Burkholderiales</taxon>
        <taxon>Oxalobacteraceae</taxon>
        <taxon>Undibacterium</taxon>
    </lineage>
</organism>